<name>A0A2S9CZX1_CHRCI</name>
<feature type="signal peptide" evidence="1">
    <location>
        <begin position="1"/>
        <end position="23"/>
    </location>
</feature>
<dbReference type="EMBL" id="PCPH01000001">
    <property type="protein sequence ID" value="PRB91787.1"/>
    <property type="molecule type" value="Genomic_DNA"/>
</dbReference>
<dbReference type="Proteomes" id="UP000238534">
    <property type="component" value="Unassembled WGS sequence"/>
</dbReference>
<keyword evidence="1" id="KW-0732">Signal</keyword>
<feature type="chain" id="PRO_5015566197" evidence="1">
    <location>
        <begin position="24"/>
        <end position="105"/>
    </location>
</feature>
<evidence type="ECO:0000313" key="4">
    <source>
        <dbReference type="Proteomes" id="UP000238325"/>
    </source>
</evidence>
<protein>
    <submittedName>
        <fullName evidence="2">Uncharacterized protein</fullName>
    </submittedName>
</protein>
<evidence type="ECO:0000256" key="1">
    <source>
        <dbReference type="SAM" id="SignalP"/>
    </source>
</evidence>
<dbReference type="EMBL" id="PCPP01000001">
    <property type="protein sequence ID" value="PRB86034.1"/>
    <property type="molecule type" value="Genomic_DNA"/>
</dbReference>
<evidence type="ECO:0000313" key="2">
    <source>
        <dbReference type="EMBL" id="PRB86034.1"/>
    </source>
</evidence>
<gene>
    <name evidence="2" type="ORF">CQ022_07225</name>
    <name evidence="3" type="ORF">CQ033_00895</name>
</gene>
<keyword evidence="4" id="KW-1185">Reference proteome</keyword>
<accession>A0A2S9CZX1</accession>
<evidence type="ECO:0000313" key="5">
    <source>
        <dbReference type="Proteomes" id="UP000238534"/>
    </source>
</evidence>
<dbReference type="Proteomes" id="UP000238325">
    <property type="component" value="Unassembled WGS sequence"/>
</dbReference>
<dbReference type="AlphaFoldDB" id="A0A2S9CZX1"/>
<dbReference type="OrthoDB" id="9959432at2"/>
<sequence length="105" mass="11180">MKKSTILFSAILAVIVGSSFTHANSSKGQNLDLNTIKKGQIVDVKDLRGHKQIVNVVIDGSIVTNQVNTTDVIVTQNYAVVGTSPGTGTGTGKNTKLENLINHYK</sequence>
<comment type="caution">
    <text evidence="2">The sequence shown here is derived from an EMBL/GenBank/DDBJ whole genome shotgun (WGS) entry which is preliminary data.</text>
</comment>
<proteinExistence type="predicted"/>
<evidence type="ECO:0000313" key="3">
    <source>
        <dbReference type="EMBL" id="PRB91787.1"/>
    </source>
</evidence>
<reference evidence="4 5" key="1">
    <citation type="submission" date="2017-09" db="EMBL/GenBank/DDBJ databases">
        <title>Genomic, metabolic, and phenotypic characteristics of bacterial isolates from the natural microbiome of the model nematode Caenorhabditis elegans.</title>
        <authorList>
            <person name="Zimmermann J."/>
            <person name="Obeng N."/>
            <person name="Yang W."/>
            <person name="Obeng O."/>
            <person name="Kissoyan K."/>
            <person name="Pees B."/>
            <person name="Dirksen P."/>
            <person name="Hoppner M."/>
            <person name="Franke A."/>
            <person name="Rosenstiel P."/>
            <person name="Leippe M."/>
            <person name="Dierking K."/>
            <person name="Kaleta C."/>
            <person name="Schulenburg H."/>
        </authorList>
    </citation>
    <scope>NUCLEOTIDE SEQUENCE [LARGE SCALE GENOMIC DNA]</scope>
    <source>
        <strain evidence="2 5">MYb25</strain>
        <strain evidence="3 4">MYb44</strain>
    </source>
</reference>
<organism evidence="2 5">
    <name type="scientific">Chryseobacterium culicis</name>
    <dbReference type="NCBI Taxonomy" id="680127"/>
    <lineage>
        <taxon>Bacteria</taxon>
        <taxon>Pseudomonadati</taxon>
        <taxon>Bacteroidota</taxon>
        <taxon>Flavobacteriia</taxon>
        <taxon>Flavobacteriales</taxon>
        <taxon>Weeksellaceae</taxon>
        <taxon>Chryseobacterium group</taxon>
        <taxon>Chryseobacterium</taxon>
    </lineage>
</organism>
<dbReference type="RefSeq" id="WP_105680772.1">
    <property type="nucleotide sequence ID" value="NZ_JBBGZD010000001.1"/>
</dbReference>